<dbReference type="OrthoDB" id="1728340at2759"/>
<sequence>MFFCRRIRPPLTKSLLFSFLFLGVTGIFANQLLFLIGLNLTSPAYAAALQPGIPVFTFLLAVCIGTEHVDCNEWAGMAKIGGTVVCVLGALLMSMYKGPVLWGDGFLDMHMQGAVFGKPSPEPVGWLAQLLLDLGLDTWHIGVLCLIGNCFCMATYIAFQAPLLTKYPAPLSMTAYSYLFGAICMALSGLFGASNSSDWILTQPELLSVLYAGLIASALNYGLLTWCNKTVGPSLVSLYMPLQPLFSSVLSRIFLRSSLYLGSVLGGAFIIAGLYCVTWGQMKAEGFPTVGLYRKNSRDPGRENEETSSTRTLYLKGIEGVHNLVLFQSANHWAGVISSRLRFSLPTVEYIENLAGGFDMVHLKLCSFETYELWRSLAKMFGHDSNDF</sequence>
<evidence type="ECO:0000313" key="8">
    <source>
        <dbReference type="EMBL" id="KAI5082040.1"/>
    </source>
</evidence>
<keyword evidence="3 6" id="KW-0812">Transmembrane</keyword>
<evidence type="ECO:0000256" key="6">
    <source>
        <dbReference type="RuleBase" id="RU363077"/>
    </source>
</evidence>
<name>A0A9D4V9P3_ADICA</name>
<keyword evidence="9" id="KW-1185">Reference proteome</keyword>
<organism evidence="8 9">
    <name type="scientific">Adiantum capillus-veneris</name>
    <name type="common">Maidenhair fern</name>
    <dbReference type="NCBI Taxonomy" id="13818"/>
    <lineage>
        <taxon>Eukaryota</taxon>
        <taxon>Viridiplantae</taxon>
        <taxon>Streptophyta</taxon>
        <taxon>Embryophyta</taxon>
        <taxon>Tracheophyta</taxon>
        <taxon>Polypodiopsida</taxon>
        <taxon>Polypodiidae</taxon>
        <taxon>Polypodiales</taxon>
        <taxon>Pteridineae</taxon>
        <taxon>Pteridaceae</taxon>
        <taxon>Vittarioideae</taxon>
        <taxon>Adiantum</taxon>
    </lineage>
</organism>
<evidence type="ECO:0000256" key="2">
    <source>
        <dbReference type="ARBA" id="ARBA00007635"/>
    </source>
</evidence>
<dbReference type="PANTHER" id="PTHR31218">
    <property type="entry name" value="WAT1-RELATED PROTEIN"/>
    <property type="match status" value="1"/>
</dbReference>
<feature type="transmembrane region" description="Helical" evidence="6">
    <location>
        <begin position="171"/>
        <end position="194"/>
    </location>
</feature>
<dbReference type="Proteomes" id="UP000886520">
    <property type="component" value="Chromosome 2"/>
</dbReference>
<feature type="transmembrane region" description="Helical" evidence="6">
    <location>
        <begin position="206"/>
        <end position="224"/>
    </location>
</feature>
<dbReference type="InterPro" id="IPR000620">
    <property type="entry name" value="EamA_dom"/>
</dbReference>
<dbReference type="AlphaFoldDB" id="A0A9D4V9P3"/>
<comment type="subcellular location">
    <subcellularLocation>
        <location evidence="1 6">Membrane</location>
        <topology evidence="1 6">Multi-pass membrane protein</topology>
    </subcellularLocation>
</comment>
<evidence type="ECO:0000256" key="3">
    <source>
        <dbReference type="ARBA" id="ARBA00022692"/>
    </source>
</evidence>
<feature type="transmembrane region" description="Helical" evidence="6">
    <location>
        <begin position="44"/>
        <end position="64"/>
    </location>
</feature>
<dbReference type="Pfam" id="PF00892">
    <property type="entry name" value="EamA"/>
    <property type="match status" value="2"/>
</dbReference>
<feature type="transmembrane region" description="Helical" evidence="6">
    <location>
        <begin position="260"/>
        <end position="277"/>
    </location>
</feature>
<dbReference type="InterPro" id="IPR030184">
    <property type="entry name" value="WAT1-related"/>
</dbReference>
<dbReference type="SUPFAM" id="SSF103481">
    <property type="entry name" value="Multidrug resistance efflux transporter EmrE"/>
    <property type="match status" value="2"/>
</dbReference>
<evidence type="ECO:0000256" key="4">
    <source>
        <dbReference type="ARBA" id="ARBA00022989"/>
    </source>
</evidence>
<protein>
    <recommendedName>
        <fullName evidence="6">WAT1-related protein</fullName>
    </recommendedName>
</protein>
<evidence type="ECO:0000313" key="9">
    <source>
        <dbReference type="Proteomes" id="UP000886520"/>
    </source>
</evidence>
<feature type="transmembrane region" description="Helical" evidence="6">
    <location>
        <begin position="76"/>
        <end position="96"/>
    </location>
</feature>
<evidence type="ECO:0000256" key="5">
    <source>
        <dbReference type="ARBA" id="ARBA00023136"/>
    </source>
</evidence>
<dbReference type="GO" id="GO:0022857">
    <property type="term" value="F:transmembrane transporter activity"/>
    <property type="evidence" value="ECO:0007669"/>
    <property type="project" value="InterPro"/>
</dbReference>
<dbReference type="GO" id="GO:0016020">
    <property type="term" value="C:membrane"/>
    <property type="evidence" value="ECO:0007669"/>
    <property type="project" value="UniProtKB-SubCell"/>
</dbReference>
<keyword evidence="4 6" id="KW-1133">Transmembrane helix</keyword>
<gene>
    <name evidence="8" type="ORF">GOP47_0001783</name>
</gene>
<dbReference type="EMBL" id="JABFUD020000003">
    <property type="protein sequence ID" value="KAI5082040.1"/>
    <property type="molecule type" value="Genomic_DNA"/>
</dbReference>
<feature type="transmembrane region" description="Helical" evidence="6">
    <location>
        <begin position="139"/>
        <end position="159"/>
    </location>
</feature>
<accession>A0A9D4V9P3</accession>
<reference evidence="8" key="1">
    <citation type="submission" date="2021-01" db="EMBL/GenBank/DDBJ databases">
        <title>Adiantum capillus-veneris genome.</title>
        <authorList>
            <person name="Fang Y."/>
            <person name="Liao Q."/>
        </authorList>
    </citation>
    <scope>NUCLEOTIDE SEQUENCE</scope>
    <source>
        <strain evidence="8">H3</strain>
        <tissue evidence="8">Leaf</tissue>
    </source>
</reference>
<evidence type="ECO:0000259" key="7">
    <source>
        <dbReference type="Pfam" id="PF00892"/>
    </source>
</evidence>
<comment type="similarity">
    <text evidence="2 6">Belongs to the drug/metabolite transporter (DMT) superfamily. Plant drug/metabolite exporter (P-DME) (TC 2.A.7.4) family.</text>
</comment>
<comment type="caution">
    <text evidence="8">The sequence shown here is derived from an EMBL/GenBank/DDBJ whole genome shotgun (WGS) entry which is preliminary data.</text>
</comment>
<dbReference type="InterPro" id="IPR037185">
    <property type="entry name" value="EmrE-like"/>
</dbReference>
<keyword evidence="5 6" id="KW-0472">Membrane</keyword>
<feature type="domain" description="EamA" evidence="7">
    <location>
        <begin position="5"/>
        <end position="93"/>
    </location>
</feature>
<feature type="domain" description="EamA" evidence="7">
    <location>
        <begin position="141"/>
        <end position="278"/>
    </location>
</feature>
<proteinExistence type="inferred from homology"/>
<evidence type="ECO:0000256" key="1">
    <source>
        <dbReference type="ARBA" id="ARBA00004141"/>
    </source>
</evidence>
<feature type="transmembrane region" description="Helical" evidence="6">
    <location>
        <begin position="15"/>
        <end position="38"/>
    </location>
</feature>